<dbReference type="SUPFAM" id="SSF47413">
    <property type="entry name" value="lambda repressor-like DNA-binding domains"/>
    <property type="match status" value="2"/>
</dbReference>
<dbReference type="AlphaFoldDB" id="A0A9X4L5A6"/>
<dbReference type="PANTHER" id="PTHR46558:SF4">
    <property type="entry name" value="DNA-BIDING PHAGE PROTEIN"/>
    <property type="match status" value="1"/>
</dbReference>
<keyword evidence="1" id="KW-0238">DNA-binding</keyword>
<protein>
    <submittedName>
        <fullName evidence="3">Helix-turn-helix domain-containing protein</fullName>
    </submittedName>
</protein>
<dbReference type="SMART" id="SM00530">
    <property type="entry name" value="HTH_XRE"/>
    <property type="match status" value="2"/>
</dbReference>
<dbReference type="InterPro" id="IPR010982">
    <property type="entry name" value="Lambda_DNA-bd_dom_sf"/>
</dbReference>
<dbReference type="InterPro" id="IPR001387">
    <property type="entry name" value="Cro/C1-type_HTH"/>
</dbReference>
<dbReference type="Gene3D" id="1.10.260.40">
    <property type="entry name" value="lambda repressor-like DNA-binding domains"/>
    <property type="match status" value="2"/>
</dbReference>
<evidence type="ECO:0000259" key="2">
    <source>
        <dbReference type="PROSITE" id="PS50943"/>
    </source>
</evidence>
<reference evidence="3" key="1">
    <citation type="submission" date="2022-05" db="EMBL/GenBank/DDBJ databases">
        <title>Comparative genomics of Staphylococcus equorum isolates.</title>
        <authorList>
            <person name="Luelf R.H."/>
        </authorList>
    </citation>
    <scope>NUCLEOTIDE SEQUENCE</scope>
    <source>
        <strain evidence="3">TMW 2.2497</strain>
    </source>
</reference>
<evidence type="ECO:0000256" key="1">
    <source>
        <dbReference type="ARBA" id="ARBA00023125"/>
    </source>
</evidence>
<dbReference type="Pfam" id="PF01381">
    <property type="entry name" value="HTH_3"/>
    <property type="match status" value="1"/>
</dbReference>
<dbReference type="RefSeq" id="WP_133170639.1">
    <property type="nucleotide sequence ID" value="NZ_JAMBPY010000008.1"/>
</dbReference>
<proteinExistence type="predicted"/>
<evidence type="ECO:0000313" key="3">
    <source>
        <dbReference type="EMBL" id="MDG0847056.1"/>
    </source>
</evidence>
<accession>A0A9X4L5A6</accession>
<dbReference type="EMBL" id="JAMBQA010000008">
    <property type="protein sequence ID" value="MDG0847056.1"/>
    <property type="molecule type" value="Genomic_DNA"/>
</dbReference>
<dbReference type="PANTHER" id="PTHR46558">
    <property type="entry name" value="TRACRIPTIONAL REGULATORY PROTEIN-RELATED-RELATED"/>
    <property type="match status" value="1"/>
</dbReference>
<name>A0A9X4L5A6_9STAP</name>
<feature type="domain" description="HTH cro/C1-type" evidence="2">
    <location>
        <begin position="101"/>
        <end position="156"/>
    </location>
</feature>
<dbReference type="PROSITE" id="PS50943">
    <property type="entry name" value="HTH_CROC1"/>
    <property type="match status" value="1"/>
</dbReference>
<sequence length="182" mass="21120">MEIRDERKSQNLSTKDTAETVGISRRVQNYVEIANNKFTSVYRLKLMSLALNIPLHVIIKRSENRYNNIEKNDIYYDHIDELTNITNSDVEQFVKNVGHVLSEVRKSNGISASKLSKQLKITRQAYNKYEKMTSINISLYKVIELCGVLEVSIHEVIERAEKRLYEDLRNGRDTTGDVHKES</sequence>
<dbReference type="Proteomes" id="UP001152422">
    <property type="component" value="Unassembled WGS sequence"/>
</dbReference>
<gene>
    <name evidence="3" type="ORF">M4L89_12535</name>
</gene>
<organism evidence="3 4">
    <name type="scientific">Staphylococcus equorum</name>
    <dbReference type="NCBI Taxonomy" id="246432"/>
    <lineage>
        <taxon>Bacteria</taxon>
        <taxon>Bacillati</taxon>
        <taxon>Bacillota</taxon>
        <taxon>Bacilli</taxon>
        <taxon>Bacillales</taxon>
        <taxon>Staphylococcaceae</taxon>
        <taxon>Staphylococcus</taxon>
    </lineage>
</organism>
<keyword evidence="4" id="KW-1185">Reference proteome</keyword>
<dbReference type="CDD" id="cd00093">
    <property type="entry name" value="HTH_XRE"/>
    <property type="match status" value="1"/>
</dbReference>
<evidence type="ECO:0000313" key="4">
    <source>
        <dbReference type="Proteomes" id="UP001152422"/>
    </source>
</evidence>
<dbReference type="GO" id="GO:0003677">
    <property type="term" value="F:DNA binding"/>
    <property type="evidence" value="ECO:0007669"/>
    <property type="project" value="UniProtKB-KW"/>
</dbReference>
<comment type="caution">
    <text evidence="3">The sequence shown here is derived from an EMBL/GenBank/DDBJ whole genome shotgun (WGS) entry which is preliminary data.</text>
</comment>